<dbReference type="Gene3D" id="3.20.20.80">
    <property type="entry name" value="Glycosidases"/>
    <property type="match status" value="1"/>
</dbReference>
<dbReference type="Proteomes" id="UP000799770">
    <property type="component" value="Unassembled WGS sequence"/>
</dbReference>
<dbReference type="SUPFAM" id="SSF51445">
    <property type="entry name" value="(Trans)glycosidases"/>
    <property type="match status" value="1"/>
</dbReference>
<evidence type="ECO:0000256" key="1">
    <source>
        <dbReference type="SAM" id="SignalP"/>
    </source>
</evidence>
<dbReference type="EMBL" id="ML977344">
    <property type="protein sequence ID" value="KAF2109009.1"/>
    <property type="molecule type" value="Genomic_DNA"/>
</dbReference>
<organism evidence="3 4">
    <name type="scientific">Lophiotrema nucula</name>
    <dbReference type="NCBI Taxonomy" id="690887"/>
    <lineage>
        <taxon>Eukaryota</taxon>
        <taxon>Fungi</taxon>
        <taxon>Dikarya</taxon>
        <taxon>Ascomycota</taxon>
        <taxon>Pezizomycotina</taxon>
        <taxon>Dothideomycetes</taxon>
        <taxon>Pleosporomycetidae</taxon>
        <taxon>Pleosporales</taxon>
        <taxon>Lophiotremataceae</taxon>
        <taxon>Lophiotrema</taxon>
    </lineage>
</organism>
<dbReference type="OrthoDB" id="2831684at2759"/>
<dbReference type="InterPro" id="IPR031728">
    <property type="entry name" value="GlcAase_C"/>
</dbReference>
<evidence type="ECO:0000313" key="3">
    <source>
        <dbReference type="EMBL" id="KAF2109009.1"/>
    </source>
</evidence>
<dbReference type="Pfam" id="PF16862">
    <property type="entry name" value="Glyco_hydro_79C"/>
    <property type="match status" value="1"/>
</dbReference>
<evidence type="ECO:0000259" key="2">
    <source>
        <dbReference type="Pfam" id="PF16862"/>
    </source>
</evidence>
<dbReference type="InterPro" id="IPR017853">
    <property type="entry name" value="GH"/>
</dbReference>
<reference evidence="3" key="1">
    <citation type="journal article" date="2020" name="Stud. Mycol.">
        <title>101 Dothideomycetes genomes: a test case for predicting lifestyles and emergence of pathogens.</title>
        <authorList>
            <person name="Haridas S."/>
            <person name="Albert R."/>
            <person name="Binder M."/>
            <person name="Bloem J."/>
            <person name="Labutti K."/>
            <person name="Salamov A."/>
            <person name="Andreopoulos B."/>
            <person name="Baker S."/>
            <person name="Barry K."/>
            <person name="Bills G."/>
            <person name="Bluhm B."/>
            <person name="Cannon C."/>
            <person name="Castanera R."/>
            <person name="Culley D."/>
            <person name="Daum C."/>
            <person name="Ezra D."/>
            <person name="Gonzalez J."/>
            <person name="Henrissat B."/>
            <person name="Kuo A."/>
            <person name="Liang C."/>
            <person name="Lipzen A."/>
            <person name="Lutzoni F."/>
            <person name="Magnuson J."/>
            <person name="Mondo S."/>
            <person name="Nolan M."/>
            <person name="Ohm R."/>
            <person name="Pangilinan J."/>
            <person name="Park H.-J."/>
            <person name="Ramirez L."/>
            <person name="Alfaro M."/>
            <person name="Sun H."/>
            <person name="Tritt A."/>
            <person name="Yoshinaga Y."/>
            <person name="Zwiers L.-H."/>
            <person name="Turgeon B."/>
            <person name="Goodwin S."/>
            <person name="Spatafora J."/>
            <person name="Crous P."/>
            <person name="Grigoriev I."/>
        </authorList>
    </citation>
    <scope>NUCLEOTIDE SEQUENCE</scope>
    <source>
        <strain evidence="3">CBS 627.86</strain>
    </source>
</reference>
<accession>A0A6A5YP44</accession>
<gene>
    <name evidence="3" type="ORF">BDV96DRAFT_586381</name>
</gene>
<dbReference type="PANTHER" id="PTHR36183">
    <property type="entry name" value="BETA-GLUCURONIDASE"/>
    <property type="match status" value="1"/>
</dbReference>
<dbReference type="Gene3D" id="2.60.40.1180">
    <property type="entry name" value="Golgi alpha-mannosidase II"/>
    <property type="match status" value="1"/>
</dbReference>
<proteinExistence type="predicted"/>
<feature type="signal peptide" evidence="1">
    <location>
        <begin position="1"/>
        <end position="16"/>
    </location>
</feature>
<dbReference type="PANTHER" id="PTHR36183:SF2">
    <property type="entry name" value="BETA-GLUCURONIDASE C-TERMINAL DOMAIN-CONTAINING PROTEIN"/>
    <property type="match status" value="1"/>
</dbReference>
<evidence type="ECO:0000313" key="4">
    <source>
        <dbReference type="Proteomes" id="UP000799770"/>
    </source>
</evidence>
<dbReference type="InterPro" id="IPR052974">
    <property type="entry name" value="GH79_Enzymes"/>
</dbReference>
<dbReference type="InterPro" id="IPR013780">
    <property type="entry name" value="Glyco_hydro_b"/>
</dbReference>
<keyword evidence="1" id="KW-0732">Signal</keyword>
<feature type="chain" id="PRO_5025403852" description="Beta-glucuronidase C-terminal domain-containing protein" evidence="1">
    <location>
        <begin position="17"/>
        <end position="544"/>
    </location>
</feature>
<protein>
    <recommendedName>
        <fullName evidence="2">Beta-glucuronidase C-terminal domain-containing protein</fullName>
    </recommendedName>
</protein>
<sequence>MTLFRTLLFSVTAASAHPAWIFDGTNSIGTPYTRLGDFDPVSIPAAPNGSIEPVLSSFVSFSIEFAFFPDFAGDKQIPNTFSDNLLNNLRDFQGSRPHIRVGGNTQDYALFDPDLKTATNGTYIPSISQDYPRILTIGPKYFDSYTTWPNTRFIHGFNLAKNDSVAAASIVRSVPYACRVLNRKSLLYWEMGNEPDLFKTSAQGIMRPATWNETDYVKEWQTKVASVKSALQLNCSADLASDAKFKWIAPSFAGTNNSLNPVKTWEAGLDSGENIARFSSHNYIGGATQPGVTLAGTLMNHTKTVASVGAHNKEQASLKAVGMNLDYIMGETNSLYNQGKPGLSNSFGAALWGVDFNLYCASTNIKQVYMHQGTDYRYASWQPITTNKTTVGTKAPYYGNIAVAAALGNITANEVRVQNIPLKNETEAAYSIYAGETLKRVMVINMNQYNYSVEAPIKRPEIAYNFTVPSSCAGIAWVHRLIANGSDAITGITFNGNSYNYELAEGKPKLLGNVTKDESIPVGSDGGFSVELPWSSAALVQLAC</sequence>
<name>A0A6A5YP44_9PLEO</name>
<keyword evidence="4" id="KW-1185">Reference proteome</keyword>
<dbReference type="AlphaFoldDB" id="A0A6A5YP44"/>
<feature type="domain" description="Beta-glucuronidase C-terminal" evidence="2">
    <location>
        <begin position="429"/>
        <end position="539"/>
    </location>
</feature>